<comment type="similarity">
    <text evidence="1">Belongs to the 'phage' integrase family.</text>
</comment>
<dbReference type="PANTHER" id="PTHR30629">
    <property type="entry name" value="PROPHAGE INTEGRASE"/>
    <property type="match status" value="1"/>
</dbReference>
<dbReference type="SUPFAM" id="SSF56349">
    <property type="entry name" value="DNA breaking-rejoining enzymes"/>
    <property type="match status" value="1"/>
</dbReference>
<evidence type="ECO:0000313" key="8">
    <source>
        <dbReference type="EMBL" id="SFS15524.1"/>
    </source>
</evidence>
<feature type="domain" description="Core-binding (CB)" evidence="7">
    <location>
        <begin position="79"/>
        <end position="157"/>
    </location>
</feature>
<dbReference type="InterPro" id="IPR004107">
    <property type="entry name" value="Integrase_SAM-like_N"/>
</dbReference>
<dbReference type="InterPro" id="IPR010998">
    <property type="entry name" value="Integrase_recombinase_N"/>
</dbReference>
<dbReference type="EMBL" id="FOZL01000001">
    <property type="protein sequence ID" value="SFS15524.1"/>
    <property type="molecule type" value="Genomic_DNA"/>
</dbReference>
<keyword evidence="3 5" id="KW-0238">DNA-binding</keyword>
<organism evidence="8 9">
    <name type="scientific">Granulicella pectinivorans</name>
    <dbReference type="NCBI Taxonomy" id="474950"/>
    <lineage>
        <taxon>Bacteria</taxon>
        <taxon>Pseudomonadati</taxon>
        <taxon>Acidobacteriota</taxon>
        <taxon>Terriglobia</taxon>
        <taxon>Terriglobales</taxon>
        <taxon>Acidobacteriaceae</taxon>
        <taxon>Granulicella</taxon>
    </lineage>
</organism>
<evidence type="ECO:0000259" key="6">
    <source>
        <dbReference type="PROSITE" id="PS51898"/>
    </source>
</evidence>
<dbReference type="InterPro" id="IPR002104">
    <property type="entry name" value="Integrase_catalytic"/>
</dbReference>
<dbReference type="GO" id="GO:0015074">
    <property type="term" value="P:DNA integration"/>
    <property type="evidence" value="ECO:0007669"/>
    <property type="project" value="UniProtKB-KW"/>
</dbReference>
<dbReference type="InterPro" id="IPR044068">
    <property type="entry name" value="CB"/>
</dbReference>
<feature type="domain" description="Tyr recombinase" evidence="6">
    <location>
        <begin position="182"/>
        <end position="404"/>
    </location>
</feature>
<dbReference type="GO" id="GO:0003677">
    <property type="term" value="F:DNA binding"/>
    <property type="evidence" value="ECO:0007669"/>
    <property type="project" value="UniProtKB-UniRule"/>
</dbReference>
<evidence type="ECO:0000259" key="7">
    <source>
        <dbReference type="PROSITE" id="PS51900"/>
    </source>
</evidence>
<evidence type="ECO:0000256" key="5">
    <source>
        <dbReference type="PROSITE-ProRule" id="PRU01248"/>
    </source>
</evidence>
<evidence type="ECO:0000256" key="3">
    <source>
        <dbReference type="ARBA" id="ARBA00023125"/>
    </source>
</evidence>
<dbReference type="InterPro" id="IPR011010">
    <property type="entry name" value="DNA_brk_join_enz"/>
</dbReference>
<dbReference type="PROSITE" id="PS51900">
    <property type="entry name" value="CB"/>
    <property type="match status" value="1"/>
</dbReference>
<dbReference type="InterPro" id="IPR013762">
    <property type="entry name" value="Integrase-like_cat_sf"/>
</dbReference>
<dbReference type="Gene3D" id="1.10.150.130">
    <property type="match status" value="1"/>
</dbReference>
<accession>A0A1I6MIL3</accession>
<evidence type="ECO:0000256" key="4">
    <source>
        <dbReference type="ARBA" id="ARBA00023172"/>
    </source>
</evidence>
<keyword evidence="2" id="KW-0229">DNA integration</keyword>
<dbReference type="PANTHER" id="PTHR30629:SF2">
    <property type="entry name" value="PROPHAGE INTEGRASE INTS-RELATED"/>
    <property type="match status" value="1"/>
</dbReference>
<dbReference type="AlphaFoldDB" id="A0A1I6MIL3"/>
<evidence type="ECO:0000256" key="1">
    <source>
        <dbReference type="ARBA" id="ARBA00008857"/>
    </source>
</evidence>
<dbReference type="Gene3D" id="1.10.443.10">
    <property type="entry name" value="Intergrase catalytic core"/>
    <property type="match status" value="1"/>
</dbReference>
<keyword evidence="9" id="KW-1185">Reference proteome</keyword>
<protein>
    <submittedName>
        <fullName evidence="8">Site-specific recombinase XerD</fullName>
    </submittedName>
</protein>
<dbReference type="CDD" id="cd01189">
    <property type="entry name" value="INT_ICEBs1_C_like"/>
    <property type="match status" value="1"/>
</dbReference>
<dbReference type="STRING" id="474950.SAMN05421771_2726"/>
<dbReference type="InterPro" id="IPR050808">
    <property type="entry name" value="Phage_Integrase"/>
</dbReference>
<sequence>MISRARYQFGSLTRKKRAKGSDAWEFRYYETIENGTRQRRTATVGSVEKYGTKALAQRAVEALLLKLNSETPQQSMAVVTFGAICDRYLEEELPERYSTAKSYRSNIKNYLRPRWGDYLLEKIRPMAVEDWLKNLSMAPKSKAHIRSVMHLMFECATRWELFNERRNPIALVRVKGGSKRRQRPTSLTVEEFELIVATLQEPWRTMVQIAQCLGLRVSEIAALQWDDFDFDKNQLLVQRSFVNGRVDDVKTEYSQDYVPLHPSLTEIVLKWSTQAVATEEGWVFANPRTNRPYYPTEIQKRHLRPSGCCVVACPTCGAAPGVWCNQDQKTGNGVRMLLHETRVKNSGKYGGIGWHTFRHTYRSWLDETGAPMKVQQELMRHASIQTTMNVYGQAMSSSKREANGKVVEMVLKPLKASA</sequence>
<dbReference type="Proteomes" id="UP000199024">
    <property type="component" value="Unassembled WGS sequence"/>
</dbReference>
<dbReference type="Pfam" id="PF00589">
    <property type="entry name" value="Phage_integrase"/>
    <property type="match status" value="1"/>
</dbReference>
<gene>
    <name evidence="8" type="ORF">SAMN05421771_2726</name>
</gene>
<evidence type="ECO:0000256" key="2">
    <source>
        <dbReference type="ARBA" id="ARBA00022908"/>
    </source>
</evidence>
<proteinExistence type="inferred from homology"/>
<evidence type="ECO:0000313" key="9">
    <source>
        <dbReference type="Proteomes" id="UP000199024"/>
    </source>
</evidence>
<name>A0A1I6MIL3_9BACT</name>
<dbReference type="GO" id="GO:0006310">
    <property type="term" value="P:DNA recombination"/>
    <property type="evidence" value="ECO:0007669"/>
    <property type="project" value="UniProtKB-KW"/>
</dbReference>
<dbReference type="PROSITE" id="PS51898">
    <property type="entry name" value="TYR_RECOMBINASE"/>
    <property type="match status" value="1"/>
</dbReference>
<reference evidence="8 9" key="1">
    <citation type="submission" date="2016-10" db="EMBL/GenBank/DDBJ databases">
        <authorList>
            <person name="de Groot N.N."/>
        </authorList>
    </citation>
    <scope>NUCLEOTIDE SEQUENCE [LARGE SCALE GENOMIC DNA]</scope>
    <source>
        <strain evidence="8 9">DSM 21001</strain>
    </source>
</reference>
<dbReference type="Pfam" id="PF14659">
    <property type="entry name" value="Phage_int_SAM_3"/>
    <property type="match status" value="1"/>
</dbReference>
<keyword evidence="4" id="KW-0233">DNA recombination</keyword>